<feature type="transmembrane region" description="Helical" evidence="7">
    <location>
        <begin position="86"/>
        <end position="104"/>
    </location>
</feature>
<dbReference type="GO" id="GO:0005739">
    <property type="term" value="C:mitochondrion"/>
    <property type="evidence" value="ECO:0007669"/>
    <property type="project" value="UniProtKB-SubCell"/>
</dbReference>
<comment type="caution">
    <text evidence="8">The sequence shown here is derived from an EMBL/GenBank/DDBJ whole genome shotgun (WGS) entry which is preliminary data.</text>
</comment>
<evidence type="ECO:0000256" key="1">
    <source>
        <dbReference type="ARBA" id="ARBA00004173"/>
    </source>
</evidence>
<dbReference type="Proteomes" id="UP001303115">
    <property type="component" value="Unassembled WGS sequence"/>
</dbReference>
<keyword evidence="7" id="KW-0812">Transmembrane</keyword>
<dbReference type="PANTHER" id="PTHR48182">
    <property type="entry name" value="PROTEIN SERAC1"/>
    <property type="match status" value="1"/>
</dbReference>
<keyword evidence="6 7" id="KW-0472">Membrane</keyword>
<dbReference type="EMBL" id="MU854433">
    <property type="protein sequence ID" value="KAK4038303.1"/>
    <property type="molecule type" value="Genomic_DNA"/>
</dbReference>
<accession>A0AAN6SQG6</accession>
<comment type="subcellular location">
    <subcellularLocation>
        <location evidence="2">Endoplasmic reticulum</location>
    </subcellularLocation>
    <subcellularLocation>
        <location evidence="3">Membrane</location>
    </subcellularLocation>
    <subcellularLocation>
        <location evidence="1">Mitochondrion</location>
    </subcellularLocation>
</comment>
<keyword evidence="7" id="KW-1133">Transmembrane helix</keyword>
<dbReference type="GO" id="GO:0005783">
    <property type="term" value="C:endoplasmic reticulum"/>
    <property type="evidence" value="ECO:0007669"/>
    <property type="project" value="UniProtKB-SubCell"/>
</dbReference>
<feature type="non-terminal residue" evidence="8">
    <location>
        <position position="1"/>
    </location>
</feature>
<evidence type="ECO:0000256" key="3">
    <source>
        <dbReference type="ARBA" id="ARBA00004370"/>
    </source>
</evidence>
<gene>
    <name evidence="8" type="ORF">C8A01DRAFT_17605</name>
</gene>
<dbReference type="AlphaFoldDB" id="A0AAN6SQG6"/>
<evidence type="ECO:0000313" key="9">
    <source>
        <dbReference type="Proteomes" id="UP001303115"/>
    </source>
</evidence>
<evidence type="ECO:0000256" key="6">
    <source>
        <dbReference type="ARBA" id="ARBA00023136"/>
    </source>
</evidence>
<reference evidence="9" key="1">
    <citation type="journal article" date="2023" name="Mol. Phylogenet. Evol.">
        <title>Genome-scale phylogeny and comparative genomics of the fungal order Sordariales.</title>
        <authorList>
            <person name="Hensen N."/>
            <person name="Bonometti L."/>
            <person name="Westerberg I."/>
            <person name="Brannstrom I.O."/>
            <person name="Guillou S."/>
            <person name="Cros-Aarteil S."/>
            <person name="Calhoun S."/>
            <person name="Haridas S."/>
            <person name="Kuo A."/>
            <person name="Mondo S."/>
            <person name="Pangilinan J."/>
            <person name="Riley R."/>
            <person name="LaButti K."/>
            <person name="Andreopoulos B."/>
            <person name="Lipzen A."/>
            <person name="Chen C."/>
            <person name="Yan M."/>
            <person name="Daum C."/>
            <person name="Ng V."/>
            <person name="Clum A."/>
            <person name="Steindorff A."/>
            <person name="Ohm R.A."/>
            <person name="Martin F."/>
            <person name="Silar P."/>
            <person name="Natvig D.O."/>
            <person name="Lalanne C."/>
            <person name="Gautier V."/>
            <person name="Ament-Velasquez S.L."/>
            <person name="Kruys A."/>
            <person name="Hutchinson M.I."/>
            <person name="Powell A.J."/>
            <person name="Barry K."/>
            <person name="Miller A.N."/>
            <person name="Grigoriev I.V."/>
            <person name="Debuchy R."/>
            <person name="Gladieux P."/>
            <person name="Hiltunen Thoren M."/>
            <person name="Johannesson H."/>
        </authorList>
    </citation>
    <scope>NUCLEOTIDE SEQUENCE [LARGE SCALE GENOMIC DNA]</scope>
    <source>
        <strain evidence="9">CBS 284.82</strain>
    </source>
</reference>
<keyword evidence="5" id="KW-0496">Mitochondrion</keyword>
<proteinExistence type="predicted"/>
<dbReference type="InterPro" id="IPR029058">
    <property type="entry name" value="AB_hydrolase_fold"/>
</dbReference>
<evidence type="ECO:0000256" key="5">
    <source>
        <dbReference type="ARBA" id="ARBA00023128"/>
    </source>
</evidence>
<dbReference type="GO" id="GO:0016020">
    <property type="term" value="C:membrane"/>
    <property type="evidence" value="ECO:0007669"/>
    <property type="project" value="UniProtKB-SubCell"/>
</dbReference>
<evidence type="ECO:0000256" key="4">
    <source>
        <dbReference type="ARBA" id="ARBA00022824"/>
    </source>
</evidence>
<keyword evidence="4" id="KW-0256">Endoplasmic reticulum</keyword>
<evidence type="ECO:0000256" key="2">
    <source>
        <dbReference type="ARBA" id="ARBA00004240"/>
    </source>
</evidence>
<name>A0AAN6SQG6_9PEZI</name>
<sequence>IIVLHGLAARSPETFIAYKVDGDSDSGHVNWLTDSDMLPAVMPDARILTYDWNANYDKSASSDTFSGHAQTLLDRIYVNRKRTGRLQLPIIFVASCFGGLLALLRATARHSPRGAEYLEILRYTVGAAFLGTPFRGSWSTGYTVAQLRIAVAMSASAEEGVEWCQELVQCLRRGTIDNPSPLDELFETFVELIQSSAFKFPVVCFYETRHTNFSAILRTLPKDFAQTEVDKNGHGIVCLTHLSLYRISSANI</sequence>
<evidence type="ECO:0000256" key="7">
    <source>
        <dbReference type="SAM" id="Phobius"/>
    </source>
</evidence>
<dbReference type="PANTHER" id="PTHR48182:SF2">
    <property type="entry name" value="PROTEIN SERAC1"/>
    <property type="match status" value="1"/>
</dbReference>
<organism evidence="8 9">
    <name type="scientific">Parachaetomium inaequale</name>
    <dbReference type="NCBI Taxonomy" id="2588326"/>
    <lineage>
        <taxon>Eukaryota</taxon>
        <taxon>Fungi</taxon>
        <taxon>Dikarya</taxon>
        <taxon>Ascomycota</taxon>
        <taxon>Pezizomycotina</taxon>
        <taxon>Sordariomycetes</taxon>
        <taxon>Sordariomycetidae</taxon>
        <taxon>Sordariales</taxon>
        <taxon>Chaetomiaceae</taxon>
        <taxon>Parachaetomium</taxon>
    </lineage>
</organism>
<dbReference type="InterPro" id="IPR052374">
    <property type="entry name" value="SERAC1"/>
</dbReference>
<protein>
    <submittedName>
        <fullName evidence="8">Uncharacterized protein</fullName>
    </submittedName>
</protein>
<evidence type="ECO:0000313" key="8">
    <source>
        <dbReference type="EMBL" id="KAK4038303.1"/>
    </source>
</evidence>
<keyword evidence="9" id="KW-1185">Reference proteome</keyword>
<dbReference type="SUPFAM" id="SSF53474">
    <property type="entry name" value="alpha/beta-Hydrolases"/>
    <property type="match status" value="1"/>
</dbReference>